<evidence type="ECO:0000313" key="2">
    <source>
        <dbReference type="Proteomes" id="UP000492821"/>
    </source>
</evidence>
<feature type="region of interest" description="Disordered" evidence="1">
    <location>
        <begin position="49"/>
        <end position="108"/>
    </location>
</feature>
<dbReference type="Proteomes" id="UP000492821">
    <property type="component" value="Unassembled WGS sequence"/>
</dbReference>
<accession>A0A7E4VQJ1</accession>
<feature type="compositionally biased region" description="Polar residues" evidence="1">
    <location>
        <begin position="234"/>
        <end position="247"/>
    </location>
</feature>
<reference evidence="3" key="2">
    <citation type="submission" date="2020-10" db="UniProtKB">
        <authorList>
            <consortium name="WormBaseParasite"/>
        </authorList>
    </citation>
    <scope>IDENTIFICATION</scope>
</reference>
<evidence type="ECO:0000256" key="1">
    <source>
        <dbReference type="SAM" id="MobiDB-lite"/>
    </source>
</evidence>
<dbReference type="AlphaFoldDB" id="A0A7E4VQJ1"/>
<protein>
    <submittedName>
        <fullName evidence="3">TPX2 domain-containing protein</fullName>
    </submittedName>
</protein>
<feature type="compositionally biased region" description="Low complexity" evidence="1">
    <location>
        <begin position="122"/>
        <end position="138"/>
    </location>
</feature>
<keyword evidence="2" id="KW-1185">Reference proteome</keyword>
<proteinExistence type="predicted"/>
<feature type="compositionally biased region" description="Basic and acidic residues" evidence="1">
    <location>
        <begin position="49"/>
        <end position="58"/>
    </location>
</feature>
<feature type="compositionally biased region" description="Low complexity" evidence="1">
    <location>
        <begin position="164"/>
        <end position="182"/>
    </location>
</feature>
<feature type="region of interest" description="Disordered" evidence="1">
    <location>
        <begin position="122"/>
        <end position="247"/>
    </location>
</feature>
<reference evidence="2" key="1">
    <citation type="journal article" date="2013" name="Genetics">
        <title>The draft genome and transcriptome of Panagrellus redivivus are shaped by the harsh demands of a free-living lifestyle.</title>
        <authorList>
            <person name="Srinivasan J."/>
            <person name="Dillman A.R."/>
            <person name="Macchietto M.G."/>
            <person name="Heikkinen L."/>
            <person name="Lakso M."/>
            <person name="Fracchia K.M."/>
            <person name="Antoshechkin I."/>
            <person name="Mortazavi A."/>
            <person name="Wong G."/>
            <person name="Sternberg P.W."/>
        </authorList>
    </citation>
    <scope>NUCLEOTIDE SEQUENCE [LARGE SCALE GENOMIC DNA]</scope>
    <source>
        <strain evidence="2">MT8872</strain>
    </source>
</reference>
<evidence type="ECO:0000313" key="3">
    <source>
        <dbReference type="WBParaSite" id="Pan_g2385.t1"/>
    </source>
</evidence>
<dbReference type="WBParaSite" id="Pan_g2385.t1">
    <property type="protein sequence ID" value="Pan_g2385.t1"/>
    <property type="gene ID" value="Pan_g2385"/>
</dbReference>
<organism evidence="2 3">
    <name type="scientific">Panagrellus redivivus</name>
    <name type="common">Microworm</name>
    <dbReference type="NCBI Taxonomy" id="6233"/>
    <lineage>
        <taxon>Eukaryota</taxon>
        <taxon>Metazoa</taxon>
        <taxon>Ecdysozoa</taxon>
        <taxon>Nematoda</taxon>
        <taxon>Chromadorea</taxon>
        <taxon>Rhabditida</taxon>
        <taxon>Tylenchina</taxon>
        <taxon>Panagrolaimomorpha</taxon>
        <taxon>Panagrolaimoidea</taxon>
        <taxon>Panagrolaimidae</taxon>
        <taxon>Panagrellus</taxon>
    </lineage>
</organism>
<name>A0A7E4VQJ1_PANRE</name>
<sequence>MSAPAPLTKQAEAKIDSVLNTIPVPRFVDFSNTAQVRSAADCDAYWKRATESQRKKADNNVQPLPDMSKLRIQDDPTPAPVKAIEQEDFSDLAIKNPSQRLREKARRRSQQIIVEPEVVKKPVAAPAPVKSVPKPAASTNTAKPILSARDRRVVRPAEPTTSASSRYEPYSTTTRSSSTTRAIPPPSAPITRSMARRSASTVSTKDPVVPAIRPRRSDSVKSDSQPPLSRRSEANPTTKSGLTRRSSNVINYFLSEKTIESVASIGRKLRSVSKGRS</sequence>